<dbReference type="GeneID" id="63828473"/>
<evidence type="ECO:0000313" key="3">
    <source>
        <dbReference type="Proteomes" id="UP000076871"/>
    </source>
</evidence>
<feature type="compositionally biased region" description="Basic and acidic residues" evidence="1">
    <location>
        <begin position="103"/>
        <end position="119"/>
    </location>
</feature>
<dbReference type="AlphaFoldDB" id="A0A165H1S2"/>
<feature type="compositionally biased region" description="Polar residues" evidence="1">
    <location>
        <begin position="150"/>
        <end position="165"/>
    </location>
</feature>
<dbReference type="RefSeq" id="XP_040768864.1">
    <property type="nucleotide sequence ID" value="XM_040911445.1"/>
</dbReference>
<proteinExistence type="predicted"/>
<feature type="compositionally biased region" description="Basic and acidic residues" evidence="1">
    <location>
        <begin position="166"/>
        <end position="178"/>
    </location>
</feature>
<dbReference type="EMBL" id="KV427607">
    <property type="protein sequence ID" value="KZT11124.1"/>
    <property type="molecule type" value="Genomic_DNA"/>
</dbReference>
<dbReference type="Proteomes" id="UP000076871">
    <property type="component" value="Unassembled WGS sequence"/>
</dbReference>
<reference evidence="2 3" key="1">
    <citation type="journal article" date="2016" name="Mol. Biol. Evol.">
        <title>Comparative Genomics of Early-Diverging Mushroom-Forming Fungi Provides Insights into the Origins of Lignocellulose Decay Capabilities.</title>
        <authorList>
            <person name="Nagy L.G."/>
            <person name="Riley R."/>
            <person name="Tritt A."/>
            <person name="Adam C."/>
            <person name="Daum C."/>
            <person name="Floudas D."/>
            <person name="Sun H."/>
            <person name="Yadav J.S."/>
            <person name="Pangilinan J."/>
            <person name="Larsson K.H."/>
            <person name="Matsuura K."/>
            <person name="Barry K."/>
            <person name="Labutti K."/>
            <person name="Kuo R."/>
            <person name="Ohm R.A."/>
            <person name="Bhattacharya S.S."/>
            <person name="Shirouzu T."/>
            <person name="Yoshinaga Y."/>
            <person name="Martin F.M."/>
            <person name="Grigoriev I.V."/>
            <person name="Hibbett D.S."/>
        </authorList>
    </citation>
    <scope>NUCLEOTIDE SEQUENCE [LARGE SCALE GENOMIC DNA]</scope>
    <source>
        <strain evidence="2 3">93-53</strain>
    </source>
</reference>
<dbReference type="InParanoid" id="A0A165H1S2"/>
<feature type="region of interest" description="Disordered" evidence="1">
    <location>
        <begin position="65"/>
        <end position="178"/>
    </location>
</feature>
<accession>A0A165H1S2</accession>
<keyword evidence="3" id="KW-1185">Reference proteome</keyword>
<protein>
    <submittedName>
        <fullName evidence="2">Uncharacterized protein</fullName>
    </submittedName>
</protein>
<organism evidence="2 3">
    <name type="scientific">Laetiporus sulphureus 93-53</name>
    <dbReference type="NCBI Taxonomy" id="1314785"/>
    <lineage>
        <taxon>Eukaryota</taxon>
        <taxon>Fungi</taxon>
        <taxon>Dikarya</taxon>
        <taxon>Basidiomycota</taxon>
        <taxon>Agaricomycotina</taxon>
        <taxon>Agaricomycetes</taxon>
        <taxon>Polyporales</taxon>
        <taxon>Laetiporus</taxon>
    </lineage>
</organism>
<gene>
    <name evidence="2" type="ORF">LAESUDRAFT_746949</name>
</gene>
<sequence length="178" mass="20083">MTNKQLMLVALEFHVCELSQLEANRKSSIRKHWQHQPFGNLKISVSERRASRANVKTVQVTPSQPVYAPNYSHRTPKSLLNTRPGETSPQHRIAKMAIPIGDQTKHPELLTRSEPKRGETASASAARPADPHPRPAPAPLPQPSHPSTRMPRTSTNAPHWQYTSPERQDERTGRGYFH</sequence>
<evidence type="ECO:0000313" key="2">
    <source>
        <dbReference type="EMBL" id="KZT11124.1"/>
    </source>
</evidence>
<name>A0A165H1S2_9APHY</name>
<evidence type="ECO:0000256" key="1">
    <source>
        <dbReference type="SAM" id="MobiDB-lite"/>
    </source>
</evidence>
<feature type="compositionally biased region" description="Polar residues" evidence="1">
    <location>
        <begin position="78"/>
        <end position="90"/>
    </location>
</feature>
<feature type="compositionally biased region" description="Pro residues" evidence="1">
    <location>
        <begin position="134"/>
        <end position="144"/>
    </location>
</feature>